<feature type="signal peptide" evidence="3">
    <location>
        <begin position="1"/>
        <end position="18"/>
    </location>
</feature>
<proteinExistence type="inferred from homology"/>
<feature type="domain" description="NmrA-like" evidence="4">
    <location>
        <begin position="8"/>
        <end position="328"/>
    </location>
</feature>
<dbReference type="Gene3D" id="3.90.25.10">
    <property type="entry name" value="UDP-galactose 4-epimerase, domain 1"/>
    <property type="match status" value="1"/>
</dbReference>
<evidence type="ECO:0000313" key="6">
    <source>
        <dbReference type="Proteomes" id="UP000290540"/>
    </source>
</evidence>
<evidence type="ECO:0000313" key="5">
    <source>
        <dbReference type="EMBL" id="RYC90138.1"/>
    </source>
</evidence>
<evidence type="ECO:0000256" key="2">
    <source>
        <dbReference type="ARBA" id="ARBA00022857"/>
    </source>
</evidence>
<comment type="caution">
    <text evidence="5">The sequence shown here is derived from an EMBL/GenBank/DDBJ whole genome shotgun (WGS) entry which is preliminary data.</text>
</comment>
<keyword evidence="2" id="KW-0521">NADP</keyword>
<dbReference type="Proteomes" id="UP000290540">
    <property type="component" value="Unassembled WGS sequence"/>
</dbReference>
<accession>A0A4Q2VV67</accession>
<evidence type="ECO:0000256" key="3">
    <source>
        <dbReference type="SAM" id="SignalP"/>
    </source>
</evidence>
<protein>
    <recommendedName>
        <fullName evidence="4">NmrA-like domain-containing protein</fullName>
    </recommendedName>
</protein>
<dbReference type="PANTHER" id="PTHR42748:SF26">
    <property type="entry name" value="NMRA-LIKE DOMAIN-CONTAINING PROTEIN"/>
    <property type="match status" value="1"/>
</dbReference>
<dbReference type="SUPFAM" id="SSF51735">
    <property type="entry name" value="NAD(P)-binding Rossmann-fold domains"/>
    <property type="match status" value="1"/>
</dbReference>
<reference evidence="5 6" key="1">
    <citation type="submission" date="2016-12" db="EMBL/GenBank/DDBJ databases">
        <title>Draft genome sequence of Fusarium oxysporum causing rot on Narcissus.</title>
        <authorList>
            <person name="Armitage A.D."/>
            <person name="Taylor A."/>
            <person name="Clarkson J.P."/>
            <person name="Harrison R.J."/>
            <person name="Jackson A.C."/>
        </authorList>
    </citation>
    <scope>NUCLEOTIDE SEQUENCE [LARGE SCALE GENOMIC DNA]</scope>
    <source>
        <strain evidence="5 6">N139</strain>
    </source>
</reference>
<evidence type="ECO:0000259" key="4">
    <source>
        <dbReference type="Pfam" id="PF05368"/>
    </source>
</evidence>
<feature type="chain" id="PRO_5020709579" description="NmrA-like domain-containing protein" evidence="3">
    <location>
        <begin position="19"/>
        <end position="337"/>
    </location>
</feature>
<dbReference type="AlphaFoldDB" id="A0A4Q2VV67"/>
<keyword evidence="3" id="KW-0732">Signal</keyword>
<dbReference type="GO" id="GO:0005634">
    <property type="term" value="C:nucleus"/>
    <property type="evidence" value="ECO:0007669"/>
    <property type="project" value="TreeGrafter"/>
</dbReference>
<dbReference type="InterPro" id="IPR008030">
    <property type="entry name" value="NmrA-like"/>
</dbReference>
<evidence type="ECO:0000256" key="1">
    <source>
        <dbReference type="ARBA" id="ARBA00006328"/>
    </source>
</evidence>
<dbReference type="InterPro" id="IPR051164">
    <property type="entry name" value="NmrA-like_oxidored"/>
</dbReference>
<gene>
    <name evidence="5" type="ORF">BFJ63_vAg7079</name>
</gene>
<comment type="similarity">
    <text evidence="1">Belongs to the NmrA-type oxidoreductase family.</text>
</comment>
<dbReference type="InterPro" id="IPR036291">
    <property type="entry name" value="NAD(P)-bd_dom_sf"/>
</dbReference>
<dbReference type="Gene3D" id="3.40.50.720">
    <property type="entry name" value="NAD(P)-binding Rossmann-like Domain"/>
    <property type="match status" value="1"/>
</dbReference>
<dbReference type="PANTHER" id="PTHR42748">
    <property type="entry name" value="NITROGEN METABOLITE REPRESSION PROTEIN NMRA FAMILY MEMBER"/>
    <property type="match status" value="1"/>
</dbReference>
<sequence length="337" mass="37102">MIASVLASKLLIVIGITGRQGSSVANAFLELPDWRIRGVSRDTSSPAAQDWISKGVEIVKGDLNDVNSLENAFRGATAIFGVTDFYSQAANPASIAGAQEAGITINEYARNIETNLAMNIAIAASSPAVSATLTHFVFSSLSDTKRWSRGKYTWNFHFDGKADAVNRIKAEMPDLAAKLSIVQVGAYTSNWKWGLGRPQKLADGSFVVQIPDAGEIKIPWTFVERDTGVYVKALLENAPGKNILAFSETATHREFWTLWADTRNVKLDIQESSVEELVKPLPDFLRRQFQESMMYVAEFGYTGGDPDVRYTLQDLSPGAKTTTLKEYMEVEDWSSLV</sequence>
<organism evidence="5 6">
    <name type="scientific">Fusarium oxysporum f. sp. narcissi</name>
    <dbReference type="NCBI Taxonomy" id="451672"/>
    <lineage>
        <taxon>Eukaryota</taxon>
        <taxon>Fungi</taxon>
        <taxon>Dikarya</taxon>
        <taxon>Ascomycota</taxon>
        <taxon>Pezizomycotina</taxon>
        <taxon>Sordariomycetes</taxon>
        <taxon>Hypocreomycetidae</taxon>
        <taxon>Hypocreales</taxon>
        <taxon>Nectriaceae</taxon>
        <taxon>Fusarium</taxon>
        <taxon>Fusarium oxysporum species complex</taxon>
    </lineage>
</organism>
<name>A0A4Q2VV67_FUSOX</name>
<dbReference type="EMBL" id="MQTW01000043">
    <property type="protein sequence ID" value="RYC90138.1"/>
    <property type="molecule type" value="Genomic_DNA"/>
</dbReference>
<dbReference type="Pfam" id="PF05368">
    <property type="entry name" value="NmrA"/>
    <property type="match status" value="1"/>
</dbReference>